<name>A0A9W6F305_9CHLO</name>
<accession>A0A9W6F305</accession>
<dbReference type="AlphaFoldDB" id="A0A9W6F305"/>
<proteinExistence type="predicted"/>
<comment type="caution">
    <text evidence="2">The sequence shown here is derived from an EMBL/GenBank/DDBJ whole genome shotgun (WGS) entry which is preliminary data.</text>
</comment>
<dbReference type="Proteomes" id="UP001165080">
    <property type="component" value="Unassembled WGS sequence"/>
</dbReference>
<reference evidence="2 3" key="1">
    <citation type="journal article" date="2023" name="Commun. Biol.">
        <title>Reorganization of the ancestral sex-determining regions during the evolution of trioecy in Pleodorina starrii.</title>
        <authorList>
            <person name="Takahashi K."/>
            <person name="Suzuki S."/>
            <person name="Kawai-Toyooka H."/>
            <person name="Yamamoto K."/>
            <person name="Hamaji T."/>
            <person name="Ootsuki R."/>
            <person name="Yamaguchi H."/>
            <person name="Kawachi M."/>
            <person name="Higashiyama T."/>
            <person name="Nozaki H."/>
        </authorList>
    </citation>
    <scope>NUCLEOTIDE SEQUENCE [LARGE SCALE GENOMIC DNA]</scope>
    <source>
        <strain evidence="2 3">NIES-4479</strain>
    </source>
</reference>
<dbReference type="EMBL" id="BRXU01000009">
    <property type="protein sequence ID" value="GLC54284.1"/>
    <property type="molecule type" value="Genomic_DNA"/>
</dbReference>
<feature type="region of interest" description="Disordered" evidence="1">
    <location>
        <begin position="1"/>
        <end position="27"/>
    </location>
</feature>
<feature type="compositionally biased region" description="Polar residues" evidence="1">
    <location>
        <begin position="1"/>
        <end position="10"/>
    </location>
</feature>
<organism evidence="2 3">
    <name type="scientific">Pleodorina starrii</name>
    <dbReference type="NCBI Taxonomy" id="330485"/>
    <lineage>
        <taxon>Eukaryota</taxon>
        <taxon>Viridiplantae</taxon>
        <taxon>Chlorophyta</taxon>
        <taxon>core chlorophytes</taxon>
        <taxon>Chlorophyceae</taxon>
        <taxon>CS clade</taxon>
        <taxon>Chlamydomonadales</taxon>
        <taxon>Volvocaceae</taxon>
        <taxon>Pleodorina</taxon>
    </lineage>
</organism>
<protein>
    <submittedName>
        <fullName evidence="2">Uncharacterized protein</fullName>
    </submittedName>
</protein>
<keyword evidence="3" id="KW-1185">Reference proteome</keyword>
<sequence>MSLQTASACSHNGRAQPGRALQEGDQQSCAAWTSDVAGLVSESACARASGDCPRPSRGSSTDEPTGQGPPPAQCYQGTTKDQCATEARTAAQASAAPRLRGGGSGYCRYWATGAGPCTTDDFQQKFEAYLGPLCDQVATGAQVSLP</sequence>
<gene>
    <name evidence="2" type="primary">PLESTBF000420</name>
    <name evidence="2" type="ORF">PLESTB_000843400</name>
</gene>
<feature type="region of interest" description="Disordered" evidence="1">
    <location>
        <begin position="47"/>
        <end position="79"/>
    </location>
</feature>
<evidence type="ECO:0000313" key="3">
    <source>
        <dbReference type="Proteomes" id="UP001165080"/>
    </source>
</evidence>
<evidence type="ECO:0000313" key="2">
    <source>
        <dbReference type="EMBL" id="GLC54284.1"/>
    </source>
</evidence>
<evidence type="ECO:0000256" key="1">
    <source>
        <dbReference type="SAM" id="MobiDB-lite"/>
    </source>
</evidence>